<evidence type="ECO:0000313" key="2">
    <source>
        <dbReference type="Proteomes" id="UP000597444"/>
    </source>
</evidence>
<gene>
    <name evidence="1" type="ORF">KSF_065900</name>
</gene>
<sequence>MPSVPHRSDAVEYPHRGLAVECGSIEILLSLLRHSATILLMQVERTVPQHGSWLARRAIHLTARKMEQRDSPIYYCTIPAVQFLFVGDHGQLIAPVREERATTQVTARALAVATSLQEALVASLQADARVSQILTPARYRLPDAWIWGVQTSLEGTGIFFQQDRWVHDSHHH</sequence>
<dbReference type="Proteomes" id="UP000597444">
    <property type="component" value="Unassembled WGS sequence"/>
</dbReference>
<dbReference type="RefSeq" id="WP_220207162.1">
    <property type="nucleotide sequence ID" value="NZ_BNJK01000001.1"/>
</dbReference>
<name>A0A8J3N6W5_9CHLR</name>
<organism evidence="1 2">
    <name type="scientific">Reticulibacter mediterranei</name>
    <dbReference type="NCBI Taxonomy" id="2778369"/>
    <lineage>
        <taxon>Bacteria</taxon>
        <taxon>Bacillati</taxon>
        <taxon>Chloroflexota</taxon>
        <taxon>Ktedonobacteria</taxon>
        <taxon>Ktedonobacterales</taxon>
        <taxon>Reticulibacteraceae</taxon>
        <taxon>Reticulibacter</taxon>
    </lineage>
</organism>
<dbReference type="AlphaFoldDB" id="A0A8J3N6W5"/>
<accession>A0A8J3N6W5</accession>
<evidence type="ECO:0000313" key="1">
    <source>
        <dbReference type="EMBL" id="GHO96542.1"/>
    </source>
</evidence>
<keyword evidence="2" id="KW-1185">Reference proteome</keyword>
<reference evidence="1" key="1">
    <citation type="submission" date="2020-10" db="EMBL/GenBank/DDBJ databases">
        <title>Taxonomic study of unclassified bacteria belonging to the class Ktedonobacteria.</title>
        <authorList>
            <person name="Yabe S."/>
            <person name="Wang C.M."/>
            <person name="Zheng Y."/>
            <person name="Sakai Y."/>
            <person name="Cavaletti L."/>
            <person name="Monciardini P."/>
            <person name="Donadio S."/>
        </authorList>
    </citation>
    <scope>NUCLEOTIDE SEQUENCE</scope>
    <source>
        <strain evidence="1">ID150040</strain>
    </source>
</reference>
<comment type="caution">
    <text evidence="1">The sequence shown here is derived from an EMBL/GenBank/DDBJ whole genome shotgun (WGS) entry which is preliminary data.</text>
</comment>
<dbReference type="EMBL" id="BNJK01000001">
    <property type="protein sequence ID" value="GHO96542.1"/>
    <property type="molecule type" value="Genomic_DNA"/>
</dbReference>
<proteinExistence type="predicted"/>
<protein>
    <submittedName>
        <fullName evidence="1">Uncharacterized protein</fullName>
    </submittedName>
</protein>